<evidence type="ECO:0008006" key="3">
    <source>
        <dbReference type="Google" id="ProtNLM"/>
    </source>
</evidence>
<organism evidence="1 2">
    <name type="scientific">Ornithinibacillus caprae</name>
    <dbReference type="NCBI Taxonomy" id="2678566"/>
    <lineage>
        <taxon>Bacteria</taxon>
        <taxon>Bacillati</taxon>
        <taxon>Bacillota</taxon>
        <taxon>Bacilli</taxon>
        <taxon>Bacillales</taxon>
        <taxon>Bacillaceae</taxon>
        <taxon>Ornithinibacillus</taxon>
    </lineage>
</organism>
<dbReference type="RefSeq" id="WP_155668274.1">
    <property type="nucleotide sequence ID" value="NZ_WOCA01000004.1"/>
</dbReference>
<dbReference type="AlphaFoldDB" id="A0A6N8FFG5"/>
<dbReference type="InterPro" id="IPR043749">
    <property type="entry name" value="DUF5694"/>
</dbReference>
<reference evidence="1 2" key="1">
    <citation type="submission" date="2019-11" db="EMBL/GenBank/DDBJ databases">
        <authorList>
            <person name="Li X."/>
        </authorList>
    </citation>
    <scope>NUCLEOTIDE SEQUENCE [LARGE SCALE GENOMIC DNA]</scope>
    <source>
        <strain evidence="1 2">L9</strain>
    </source>
</reference>
<gene>
    <name evidence="1" type="ORF">GMD78_07850</name>
</gene>
<dbReference type="EMBL" id="WOCA01000004">
    <property type="protein sequence ID" value="MUK88300.1"/>
    <property type="molecule type" value="Genomic_DNA"/>
</dbReference>
<dbReference type="Proteomes" id="UP000469125">
    <property type="component" value="Unassembled WGS sequence"/>
</dbReference>
<name>A0A6N8FFG5_9BACI</name>
<protein>
    <recommendedName>
        <fullName evidence="3">Haem-binding uptake Tiki superfamily ChaN domain-containing protein</fullName>
    </recommendedName>
</protein>
<proteinExistence type="predicted"/>
<evidence type="ECO:0000313" key="1">
    <source>
        <dbReference type="EMBL" id="MUK88300.1"/>
    </source>
</evidence>
<dbReference type="Pfam" id="PF18950">
    <property type="entry name" value="DUF5694"/>
    <property type="match status" value="1"/>
</dbReference>
<evidence type="ECO:0000313" key="2">
    <source>
        <dbReference type="Proteomes" id="UP000469125"/>
    </source>
</evidence>
<comment type="caution">
    <text evidence="1">The sequence shown here is derived from an EMBL/GenBank/DDBJ whole genome shotgun (WGS) entry which is preliminary data.</text>
</comment>
<keyword evidence="2" id="KW-1185">Reference proteome</keyword>
<sequence length="234" mass="27645">MKSEKPKILVFGTFHMFEHEGLDSIKRQTEIEELVSKIAQFKPTKIAVEMVPEDSEVINEKYRQYKLGTYKLEMNEIFQVGFRLGLRLGHEQIYPTDWMGESEMDYGEVESWAKENQPELLNEIYEEFEIPELTDGKSIVNYYKELNEPSWLNKLHKMYVNLARVGDFNNYIGMKWLSWWYKRNLIMFGNLTRLIESDKERILFIVGSSHSTIVNKFLEESDTCEVVQPLGFLS</sequence>
<accession>A0A6N8FFG5</accession>